<dbReference type="NCBIfam" id="NF043048">
    <property type="entry name" value="EnoyACPredFabV"/>
    <property type="match status" value="1"/>
</dbReference>
<comment type="caution">
    <text evidence="13">The sequence shown here is derived from an EMBL/GenBank/DDBJ whole genome shotgun (WGS) entry which is preliminary data.</text>
</comment>
<dbReference type="AlphaFoldDB" id="A0A7X3K3V1"/>
<dbReference type="HAMAP" id="MF_01838">
    <property type="entry name" value="FabV_reductase"/>
    <property type="match status" value="1"/>
</dbReference>
<keyword evidence="4 9" id="KW-0560">Oxidoreductase</keyword>
<proteinExistence type="inferred from homology"/>
<feature type="domain" description="Trans-2-enoyl-CoA reductase-like NAD(P)H binding" evidence="12">
    <location>
        <begin position="2"/>
        <end position="79"/>
    </location>
</feature>
<reference evidence="13 14" key="1">
    <citation type="submission" date="2019-12" db="EMBL/GenBank/DDBJ databases">
        <title>Devosia maris sp. nov., isolated from the deep seawater.</title>
        <authorList>
            <person name="Liu Y."/>
        </authorList>
    </citation>
    <scope>NUCLEOTIDE SEQUENCE [LARGE SCALE GENOMIC DNA]</scope>
    <source>
        <strain evidence="13 14">L53-10-65</strain>
    </source>
</reference>
<feature type="binding site" evidence="9">
    <location>
        <position position="244"/>
    </location>
    <ligand>
        <name>NAD(+)</name>
        <dbReference type="ChEBI" id="CHEBI:57540"/>
    </ligand>
</feature>
<keyword evidence="3 9" id="KW-0276">Fatty acid metabolism</keyword>
<keyword evidence="6 9" id="KW-0443">Lipid metabolism</keyword>
<dbReference type="InterPro" id="IPR024910">
    <property type="entry name" value="Enoyl-CoA_Rdtase_cat_dom"/>
</dbReference>
<dbReference type="GO" id="GO:0006633">
    <property type="term" value="P:fatty acid biosynthetic process"/>
    <property type="evidence" value="ECO:0007669"/>
    <property type="project" value="UniProtKB-UniRule"/>
</dbReference>
<dbReference type="PANTHER" id="PTHR37480">
    <property type="entry name" value="ENOYL-[ACYL-CARRIER-PROTEIN] REDUCTASE [NADH]"/>
    <property type="match status" value="1"/>
</dbReference>
<dbReference type="EMBL" id="WQRF01000003">
    <property type="protein sequence ID" value="MVS99666.1"/>
    <property type="molecule type" value="Genomic_DNA"/>
</dbReference>
<feature type="binding site" evidence="9">
    <location>
        <position position="225"/>
    </location>
    <ligand>
        <name>substrate</name>
    </ligand>
</feature>
<organism evidence="13 14">
    <name type="scientific">Devosia marina</name>
    <dbReference type="NCBI Taxonomy" id="2683198"/>
    <lineage>
        <taxon>Bacteria</taxon>
        <taxon>Pseudomonadati</taxon>
        <taxon>Pseudomonadota</taxon>
        <taxon>Alphaproteobacteria</taxon>
        <taxon>Hyphomicrobiales</taxon>
        <taxon>Devosiaceae</taxon>
        <taxon>Devosia</taxon>
    </lineage>
</organism>
<dbReference type="GO" id="GO:0050343">
    <property type="term" value="F:trans-2-enoyl-CoA reductase (NADH) activity"/>
    <property type="evidence" value="ECO:0007669"/>
    <property type="project" value="UniProtKB-EC"/>
</dbReference>
<feature type="domain" description="Enoyl reductase FAD binding" evidence="10">
    <location>
        <begin position="320"/>
        <end position="383"/>
    </location>
</feature>
<keyword evidence="7 9" id="KW-0275">Fatty acid biosynthesis</keyword>
<evidence type="ECO:0000259" key="10">
    <source>
        <dbReference type="Pfam" id="PF07055"/>
    </source>
</evidence>
<evidence type="ECO:0000256" key="8">
    <source>
        <dbReference type="ARBA" id="ARBA00048302"/>
    </source>
</evidence>
<comment type="pathway">
    <text evidence="9">Lipid metabolism; fatty acid biosynthesis.</text>
</comment>
<protein>
    <recommendedName>
        <fullName evidence="9">Enoyl-[acyl-carrier-protein] reductase [NADH]</fullName>
        <shortName evidence="9">ENR</shortName>
        <ecNumber evidence="9">1.3.1.9</ecNumber>
    </recommendedName>
</protein>
<evidence type="ECO:0000256" key="4">
    <source>
        <dbReference type="ARBA" id="ARBA00023002"/>
    </source>
</evidence>
<feature type="binding site" evidence="9">
    <location>
        <begin position="139"/>
        <end position="140"/>
    </location>
    <ligand>
        <name>NAD(+)</name>
        <dbReference type="ChEBI" id="CHEBI:57540"/>
    </ligand>
</feature>
<evidence type="ECO:0000256" key="3">
    <source>
        <dbReference type="ARBA" id="ARBA00022832"/>
    </source>
</evidence>
<gene>
    <name evidence="9 13" type="primary">fabV</name>
    <name evidence="13" type="ORF">GO014_11590</name>
</gene>
<dbReference type="GO" id="GO:0004318">
    <property type="term" value="F:enoyl-[acyl-carrier-protein] reductase (NADH) activity"/>
    <property type="evidence" value="ECO:0007669"/>
    <property type="project" value="UniProtKB-UniRule"/>
</dbReference>
<dbReference type="Pfam" id="PF07055">
    <property type="entry name" value="Eno-Rase_FAD_bd"/>
    <property type="match status" value="1"/>
</dbReference>
<dbReference type="Proteomes" id="UP000438106">
    <property type="component" value="Unassembled WGS sequence"/>
</dbReference>
<feature type="active site" description="Proton donor" evidence="9">
    <location>
        <position position="235"/>
    </location>
</feature>
<keyword evidence="2 9" id="KW-0444">Lipid biosynthesis</keyword>
<feature type="binding site" evidence="9">
    <location>
        <begin position="48"/>
        <end position="53"/>
    </location>
    <ligand>
        <name>NAD(+)</name>
        <dbReference type="ChEBI" id="CHEBI:57540"/>
    </ligand>
</feature>
<comment type="function">
    <text evidence="9">Involved in the final reduction of the elongation cycle of fatty acid synthesis (FAS II). Catalyzes the reduction of a carbon-carbon double bond in an enoyl moiety that is covalently linked to an acyl carrier protein (ACP).</text>
</comment>
<dbReference type="InterPro" id="IPR024906">
    <property type="entry name" value="Eno_Rdtase_FAD-bd_dom"/>
</dbReference>
<feature type="site" description="Plays an important role in discriminating NADH against NADPH" evidence="9">
    <location>
        <position position="75"/>
    </location>
</feature>
<feature type="binding site" evidence="9">
    <location>
        <begin position="271"/>
        <end position="273"/>
    </location>
    <ligand>
        <name>NAD(+)</name>
        <dbReference type="ChEBI" id="CHEBI:57540"/>
    </ligand>
</feature>
<feature type="binding site" evidence="9">
    <location>
        <begin position="111"/>
        <end position="112"/>
    </location>
    <ligand>
        <name>NAD(+)</name>
        <dbReference type="ChEBI" id="CHEBI:57540"/>
    </ligand>
</feature>
<comment type="subunit">
    <text evidence="1 9">Monomer.</text>
</comment>
<evidence type="ECO:0000259" key="11">
    <source>
        <dbReference type="Pfam" id="PF12241"/>
    </source>
</evidence>
<dbReference type="EC" id="1.3.1.9" evidence="9"/>
<evidence type="ECO:0000256" key="1">
    <source>
        <dbReference type="ARBA" id="ARBA00011245"/>
    </source>
</evidence>
<comment type="catalytic activity">
    <reaction evidence="9">
        <text>a 2,3-saturated acyl-[ACP] + NAD(+) = a (2E)-enoyl-[ACP] + NADH + H(+)</text>
        <dbReference type="Rhea" id="RHEA:10240"/>
        <dbReference type="Rhea" id="RHEA-COMP:9925"/>
        <dbReference type="Rhea" id="RHEA-COMP:9926"/>
        <dbReference type="ChEBI" id="CHEBI:15378"/>
        <dbReference type="ChEBI" id="CHEBI:57540"/>
        <dbReference type="ChEBI" id="CHEBI:57945"/>
        <dbReference type="ChEBI" id="CHEBI:78784"/>
        <dbReference type="ChEBI" id="CHEBI:78785"/>
        <dbReference type="EC" id="1.3.1.9"/>
    </reaction>
</comment>
<name>A0A7X3K3V1_9HYPH</name>
<evidence type="ECO:0000256" key="2">
    <source>
        <dbReference type="ARBA" id="ARBA00022516"/>
    </source>
</evidence>
<evidence type="ECO:0000313" key="13">
    <source>
        <dbReference type="EMBL" id="MVS99666.1"/>
    </source>
</evidence>
<evidence type="ECO:0000256" key="7">
    <source>
        <dbReference type="ARBA" id="ARBA00023160"/>
    </source>
</evidence>
<feature type="binding site" evidence="9">
    <location>
        <begin position="74"/>
        <end position="75"/>
    </location>
    <ligand>
        <name>NAD(+)</name>
        <dbReference type="ChEBI" id="CHEBI:57540"/>
    </ligand>
</feature>
<dbReference type="PANTHER" id="PTHR37480:SF1">
    <property type="entry name" value="ENOYL-[ACYL-CARRIER-PROTEIN] REDUCTASE [NADH]"/>
    <property type="match status" value="1"/>
</dbReference>
<dbReference type="NCBIfam" id="NF010177">
    <property type="entry name" value="PRK13656.1"/>
    <property type="match status" value="1"/>
</dbReference>
<comment type="catalytic activity">
    <reaction evidence="8">
        <text>a 2,3-saturated acyl-CoA + NAD(+) = a (2E)-enoyl-CoA + NADH + H(+)</text>
        <dbReference type="Rhea" id="RHEA:18177"/>
        <dbReference type="ChEBI" id="CHEBI:15378"/>
        <dbReference type="ChEBI" id="CHEBI:57540"/>
        <dbReference type="ChEBI" id="CHEBI:57945"/>
        <dbReference type="ChEBI" id="CHEBI:58856"/>
        <dbReference type="ChEBI" id="CHEBI:65111"/>
        <dbReference type="EC" id="1.3.1.44"/>
    </reaction>
</comment>
<keyword evidence="5 9" id="KW-0520">NAD</keyword>
<evidence type="ECO:0000256" key="6">
    <source>
        <dbReference type="ARBA" id="ARBA00023098"/>
    </source>
</evidence>
<dbReference type="Pfam" id="PF12241">
    <property type="entry name" value="Enoyl_reductase"/>
    <property type="match status" value="1"/>
</dbReference>
<evidence type="ECO:0000256" key="9">
    <source>
        <dbReference type="HAMAP-Rule" id="MF_01838"/>
    </source>
</evidence>
<evidence type="ECO:0000313" key="14">
    <source>
        <dbReference type="Proteomes" id="UP000438106"/>
    </source>
</evidence>
<accession>A0A7X3K3V1</accession>
<dbReference type="InterPro" id="IPR010758">
    <property type="entry name" value="Trans-2-enoyl-CoA_reductase"/>
</dbReference>
<evidence type="ECO:0000256" key="5">
    <source>
        <dbReference type="ARBA" id="ARBA00023027"/>
    </source>
</evidence>
<dbReference type="Gene3D" id="3.40.50.720">
    <property type="entry name" value="NAD(P)-binding Rossmann-like Domain"/>
    <property type="match status" value="1"/>
</dbReference>
<dbReference type="Pfam" id="PF12242">
    <property type="entry name" value="Eno-Rase_NADH_b"/>
    <property type="match status" value="1"/>
</dbReference>
<comment type="similarity">
    <text evidence="9">Belongs to the TER reductase family.</text>
</comment>
<dbReference type="GO" id="GO:0051287">
    <property type="term" value="F:NAD binding"/>
    <property type="evidence" value="ECO:0007669"/>
    <property type="project" value="UniProtKB-UniRule"/>
</dbReference>
<dbReference type="UniPathway" id="UPA00094"/>
<dbReference type="InterPro" id="IPR050048">
    <property type="entry name" value="FabV-like_NADH_b"/>
</dbReference>
<keyword evidence="14" id="KW-1185">Reference proteome</keyword>
<feature type="domain" description="Trans-2-enoyl-CoA reductase catalytic" evidence="11">
    <location>
        <begin position="82"/>
        <end position="314"/>
    </location>
</feature>
<dbReference type="RefSeq" id="WP_157290481.1">
    <property type="nucleotide sequence ID" value="NZ_WQRF01000003.1"/>
</dbReference>
<sequence length="389" mass="41982">MIIEPKIRGFICTTAHPTGCATNVQRQIDHVVIKGPIPSGRKRVLVLGCSTGYGLASRIVTTFGSGADTVGVSFEREPGETKPASAGWYNNRAFENRARAAGSKAVTIEGDAFSNEVKAQTIEAIKETLGQVDLIVYSLASPVRTDPKDGVTYRSAIKPYGSQVTSKTLNTGTGEVSEVTVEPATEEEAAATVKVMGGEDWELWIAALSEAGVLADDFASLNYTYLGSELTWPIYHKGTLGKAKGDLDRAAAAIRAAHGDQAAHVVALKAVVTQASSAIPVVPLYGTLLIKVEDEMGLGEGPIHQIDRLFRDKLQGTIVLDDDNRIRVDDWELSDAMQAELKKRWAVLNTENLAELADLPKYREEFMRLFGFAVGGVDYSKDVDPRVVD</sequence>
<evidence type="ECO:0000259" key="12">
    <source>
        <dbReference type="Pfam" id="PF12242"/>
    </source>
</evidence>